<protein>
    <submittedName>
        <fullName evidence="3">Uncharacterized protein</fullName>
    </submittedName>
</protein>
<keyword evidence="4" id="KW-1185">Reference proteome</keyword>
<dbReference type="OrthoDB" id="178790at2"/>
<dbReference type="RefSeq" id="WP_113956566.1">
    <property type="nucleotide sequence ID" value="NZ_QNRR01000001.1"/>
</dbReference>
<organism evidence="3 4">
    <name type="scientific">Roseimicrobium gellanilyticum</name>
    <dbReference type="NCBI Taxonomy" id="748857"/>
    <lineage>
        <taxon>Bacteria</taxon>
        <taxon>Pseudomonadati</taxon>
        <taxon>Verrucomicrobiota</taxon>
        <taxon>Verrucomicrobiia</taxon>
        <taxon>Verrucomicrobiales</taxon>
        <taxon>Verrucomicrobiaceae</taxon>
        <taxon>Roseimicrobium</taxon>
    </lineage>
</organism>
<comment type="caution">
    <text evidence="3">The sequence shown here is derived from an EMBL/GenBank/DDBJ whole genome shotgun (WGS) entry which is preliminary data.</text>
</comment>
<reference evidence="3 4" key="1">
    <citation type="submission" date="2018-06" db="EMBL/GenBank/DDBJ databases">
        <title>Genomic Encyclopedia of Type Strains, Phase IV (KMG-IV): sequencing the most valuable type-strain genomes for metagenomic binning, comparative biology and taxonomic classification.</title>
        <authorList>
            <person name="Goeker M."/>
        </authorList>
    </citation>
    <scope>NUCLEOTIDE SEQUENCE [LARGE SCALE GENOMIC DNA]</scope>
    <source>
        <strain evidence="3 4">DSM 25532</strain>
    </source>
</reference>
<feature type="region of interest" description="Disordered" evidence="1">
    <location>
        <begin position="496"/>
        <end position="597"/>
    </location>
</feature>
<evidence type="ECO:0000313" key="4">
    <source>
        <dbReference type="Proteomes" id="UP000253426"/>
    </source>
</evidence>
<gene>
    <name evidence="3" type="ORF">DES53_101446</name>
</gene>
<feature type="transmembrane region" description="Helical" evidence="2">
    <location>
        <begin position="180"/>
        <end position="203"/>
    </location>
</feature>
<keyword evidence="2" id="KW-0812">Transmembrane</keyword>
<feature type="compositionally biased region" description="Low complexity" evidence="1">
    <location>
        <begin position="52"/>
        <end position="73"/>
    </location>
</feature>
<name>A0A366HVC8_9BACT</name>
<keyword evidence="2" id="KW-0472">Membrane</keyword>
<evidence type="ECO:0000256" key="2">
    <source>
        <dbReference type="SAM" id="Phobius"/>
    </source>
</evidence>
<feature type="region of interest" description="Disordered" evidence="1">
    <location>
        <begin position="1"/>
        <end position="90"/>
    </location>
</feature>
<dbReference type="EMBL" id="QNRR01000001">
    <property type="protein sequence ID" value="RBP47649.1"/>
    <property type="molecule type" value="Genomic_DNA"/>
</dbReference>
<feature type="compositionally biased region" description="Polar residues" evidence="1">
    <location>
        <begin position="1"/>
        <end position="13"/>
    </location>
</feature>
<keyword evidence="2" id="KW-1133">Transmembrane helix</keyword>
<accession>A0A366HVC8</accession>
<evidence type="ECO:0000313" key="3">
    <source>
        <dbReference type="EMBL" id="RBP47649.1"/>
    </source>
</evidence>
<feature type="compositionally biased region" description="Polar residues" evidence="1">
    <location>
        <begin position="503"/>
        <end position="515"/>
    </location>
</feature>
<dbReference type="Proteomes" id="UP000253426">
    <property type="component" value="Unassembled WGS sequence"/>
</dbReference>
<sequence length="597" mass="65130">METSNQTEDSSTPYGYDEPVPQGQEQGQESPQETADASWGWQPTPPVTRATAAFEPPEPQQAAEPAYFEAPQPLSLPLPEPPAPQHFYSPKVQAPLHRPQATQPLEQAPAPQPVAAPPTPTQRVPQPVPSTAAAVVSPRRKAILSEESEKAEELGLSGRSTTSYMVSGVRHANKRRSNSLFKLLGLLFVVNLLIMGAGAAWLYNHFVTQVEARIADFASRPPSNSAPATARVPLAAGTGGATAVEIKQLQDDFDKRFSDMKSQLQAAQSRITEFESSQQQQQTRVSALATQMATAAGDAATNGAAGEAVASAVVPGVEAEIAPSANELILLKERNRLTNYADEAIATGAREPYDRLWEALEDPRLIKLIHAARAEILRVQNFYLSGSRIESYTIQVGDYFPDNAALKDSQLRDEQLIELLEKKENPWQVRMKAANLLGLRRSRAVGDALVRAVKYDPNLDVVKEATFSFEQMSGYRARIFEPASMDAWWTQYNAGPGSAAATEKNTTAAVDTNTKSTKKSSPPPQAIPVPSPAPMKEMQPELRLPEWDEEQEARERADKAVSDQQKARDKKDAEKQKQAAAKAAGEEKAPEKKKKSE</sequence>
<evidence type="ECO:0000256" key="1">
    <source>
        <dbReference type="SAM" id="MobiDB-lite"/>
    </source>
</evidence>
<feature type="compositionally biased region" description="Pro residues" evidence="1">
    <location>
        <begin position="521"/>
        <end position="533"/>
    </location>
</feature>
<feature type="compositionally biased region" description="Pro residues" evidence="1">
    <location>
        <begin position="74"/>
        <end position="84"/>
    </location>
</feature>
<feature type="compositionally biased region" description="Pro residues" evidence="1">
    <location>
        <begin position="110"/>
        <end position="120"/>
    </location>
</feature>
<feature type="compositionally biased region" description="Basic and acidic residues" evidence="1">
    <location>
        <begin position="553"/>
        <end position="577"/>
    </location>
</feature>
<proteinExistence type="predicted"/>
<feature type="region of interest" description="Disordered" evidence="1">
    <location>
        <begin position="106"/>
        <end position="148"/>
    </location>
</feature>
<feature type="compositionally biased region" description="Low complexity" evidence="1">
    <location>
        <begin position="18"/>
        <end position="33"/>
    </location>
</feature>
<dbReference type="AlphaFoldDB" id="A0A366HVC8"/>